<dbReference type="Gene3D" id="1.20.1250.20">
    <property type="entry name" value="MFS general substrate transporter like domains"/>
    <property type="match status" value="1"/>
</dbReference>
<keyword evidence="4 7" id="KW-0812">Transmembrane</keyword>
<feature type="transmembrane region" description="Helical" evidence="7">
    <location>
        <begin position="354"/>
        <end position="373"/>
    </location>
</feature>
<name>A0ABQ4G775_9ACTN</name>
<evidence type="ECO:0000313" key="10">
    <source>
        <dbReference type="Proteomes" id="UP000603904"/>
    </source>
</evidence>
<gene>
    <name evidence="9" type="ORF">Mco01_58430</name>
</gene>
<evidence type="ECO:0000256" key="3">
    <source>
        <dbReference type="ARBA" id="ARBA00022475"/>
    </source>
</evidence>
<keyword evidence="3" id="KW-1003">Cell membrane</keyword>
<comment type="caution">
    <text evidence="9">The sequence shown here is derived from an EMBL/GenBank/DDBJ whole genome shotgun (WGS) entry which is preliminary data.</text>
</comment>
<protein>
    <submittedName>
        <fullName evidence="9">MFS transporter</fullName>
    </submittedName>
</protein>
<keyword evidence="6 7" id="KW-0472">Membrane</keyword>
<evidence type="ECO:0000256" key="2">
    <source>
        <dbReference type="ARBA" id="ARBA00022448"/>
    </source>
</evidence>
<sequence>MRARTSARLGADFSKLWIASAISNVGDGVTMAAGPLLVASLTGDPAQVAGAAFAQQLPWLLFALFSGVYVDRLDRRRLIVAVNLLRAVPLGVLALAIASGTAGVWLVYAAFFLLGVGETLADTAYGALLPAVVPPDRLAAANARLMATFTLANQFAAKPLGAWLFVVAPALPFAVDALSFVAAAALVVAVRPAPPQPPDPSGDKPRADGVAAEIAAGLRTLWHDGLLRALALSMGVANIAFCAAFSVFVLYARQRLGLSDIGYGLLLTTFGVGGLAGTGIAARLQARFGAAALLRAGLLLEAATHAILALTTAPFVAAAILVVFGVHTMVWGIVATTACQRAVPDRLRGRVGSVYSLLQVGGAAVGSLVGGSVARSLTVVAPFGAAAAVTLVIAVVAWRPLGRASAVPGGGGA</sequence>
<dbReference type="InterPro" id="IPR020846">
    <property type="entry name" value="MFS_dom"/>
</dbReference>
<dbReference type="PROSITE" id="PS50850">
    <property type="entry name" value="MFS"/>
    <property type="match status" value="1"/>
</dbReference>
<evidence type="ECO:0000256" key="5">
    <source>
        <dbReference type="ARBA" id="ARBA00022989"/>
    </source>
</evidence>
<evidence type="ECO:0000256" key="1">
    <source>
        <dbReference type="ARBA" id="ARBA00004651"/>
    </source>
</evidence>
<dbReference type="CDD" id="cd06173">
    <property type="entry name" value="MFS_MefA_like"/>
    <property type="match status" value="1"/>
</dbReference>
<dbReference type="Proteomes" id="UP000603904">
    <property type="component" value="Unassembled WGS sequence"/>
</dbReference>
<feature type="transmembrane region" description="Helical" evidence="7">
    <location>
        <begin position="48"/>
        <end position="70"/>
    </location>
</feature>
<organism evidence="9 10">
    <name type="scientific">Microbispora corallina</name>
    <dbReference type="NCBI Taxonomy" id="83302"/>
    <lineage>
        <taxon>Bacteria</taxon>
        <taxon>Bacillati</taxon>
        <taxon>Actinomycetota</taxon>
        <taxon>Actinomycetes</taxon>
        <taxon>Streptosporangiales</taxon>
        <taxon>Streptosporangiaceae</taxon>
        <taxon>Microbispora</taxon>
    </lineage>
</organism>
<evidence type="ECO:0000313" key="9">
    <source>
        <dbReference type="EMBL" id="GIH42843.1"/>
    </source>
</evidence>
<dbReference type="PANTHER" id="PTHR23513">
    <property type="entry name" value="INTEGRAL MEMBRANE EFFLUX PROTEIN-RELATED"/>
    <property type="match status" value="1"/>
</dbReference>
<accession>A0ABQ4G775</accession>
<feature type="transmembrane region" description="Helical" evidence="7">
    <location>
        <begin position="163"/>
        <end position="190"/>
    </location>
</feature>
<dbReference type="EMBL" id="BOOC01000033">
    <property type="protein sequence ID" value="GIH42843.1"/>
    <property type="molecule type" value="Genomic_DNA"/>
</dbReference>
<feature type="transmembrane region" description="Helical" evidence="7">
    <location>
        <begin position="229"/>
        <end position="251"/>
    </location>
</feature>
<feature type="transmembrane region" description="Helical" evidence="7">
    <location>
        <begin position="21"/>
        <end position="42"/>
    </location>
</feature>
<proteinExistence type="predicted"/>
<keyword evidence="5 7" id="KW-1133">Transmembrane helix</keyword>
<feature type="transmembrane region" description="Helical" evidence="7">
    <location>
        <begin position="379"/>
        <end position="398"/>
    </location>
</feature>
<evidence type="ECO:0000256" key="4">
    <source>
        <dbReference type="ARBA" id="ARBA00022692"/>
    </source>
</evidence>
<feature type="transmembrane region" description="Helical" evidence="7">
    <location>
        <begin position="306"/>
        <end position="334"/>
    </location>
</feature>
<dbReference type="InterPro" id="IPR010290">
    <property type="entry name" value="TM_effector"/>
</dbReference>
<dbReference type="PANTHER" id="PTHR23513:SF6">
    <property type="entry name" value="MAJOR FACILITATOR SUPERFAMILY ASSOCIATED DOMAIN-CONTAINING PROTEIN"/>
    <property type="match status" value="1"/>
</dbReference>
<feature type="transmembrane region" description="Helical" evidence="7">
    <location>
        <begin position="90"/>
        <end position="117"/>
    </location>
</feature>
<reference evidence="9 10" key="1">
    <citation type="submission" date="2021-01" db="EMBL/GenBank/DDBJ databases">
        <title>Whole genome shotgun sequence of Microbispora corallina NBRC 16416.</title>
        <authorList>
            <person name="Komaki H."/>
            <person name="Tamura T."/>
        </authorList>
    </citation>
    <scope>NUCLEOTIDE SEQUENCE [LARGE SCALE GENOMIC DNA]</scope>
    <source>
        <strain evidence="9 10">NBRC 16416</strain>
    </source>
</reference>
<dbReference type="SUPFAM" id="SSF103473">
    <property type="entry name" value="MFS general substrate transporter"/>
    <property type="match status" value="1"/>
</dbReference>
<evidence type="ECO:0000259" key="8">
    <source>
        <dbReference type="PROSITE" id="PS50850"/>
    </source>
</evidence>
<comment type="subcellular location">
    <subcellularLocation>
        <location evidence="1">Cell membrane</location>
        <topology evidence="1">Multi-pass membrane protein</topology>
    </subcellularLocation>
</comment>
<keyword evidence="2" id="KW-0813">Transport</keyword>
<dbReference type="InterPro" id="IPR036259">
    <property type="entry name" value="MFS_trans_sf"/>
</dbReference>
<feature type="transmembrane region" description="Helical" evidence="7">
    <location>
        <begin position="263"/>
        <end position="286"/>
    </location>
</feature>
<keyword evidence="10" id="KW-1185">Reference proteome</keyword>
<dbReference type="RefSeq" id="WP_204060019.1">
    <property type="nucleotide sequence ID" value="NZ_BAAAGP010000022.1"/>
</dbReference>
<evidence type="ECO:0000256" key="7">
    <source>
        <dbReference type="SAM" id="Phobius"/>
    </source>
</evidence>
<feature type="domain" description="Major facilitator superfamily (MFS) profile" evidence="8">
    <location>
        <begin position="12"/>
        <end position="405"/>
    </location>
</feature>
<dbReference type="Pfam" id="PF05977">
    <property type="entry name" value="MFS_3"/>
    <property type="match status" value="1"/>
</dbReference>
<evidence type="ECO:0000256" key="6">
    <source>
        <dbReference type="ARBA" id="ARBA00023136"/>
    </source>
</evidence>